<dbReference type="Proteomes" id="UP000188320">
    <property type="component" value="Unassembled WGS sequence"/>
</dbReference>
<protein>
    <submittedName>
        <fullName evidence="1">Protein SKG3</fullName>
    </submittedName>
</protein>
<organism evidence="1 2">
    <name type="scientific">Zancudomyces culisetae</name>
    <name type="common">Gut fungus</name>
    <name type="synonym">Smittium culisetae</name>
    <dbReference type="NCBI Taxonomy" id="1213189"/>
    <lineage>
        <taxon>Eukaryota</taxon>
        <taxon>Fungi</taxon>
        <taxon>Fungi incertae sedis</taxon>
        <taxon>Zoopagomycota</taxon>
        <taxon>Kickxellomycotina</taxon>
        <taxon>Harpellomycetes</taxon>
        <taxon>Harpellales</taxon>
        <taxon>Legeriomycetaceae</taxon>
        <taxon>Zancudomyces</taxon>
    </lineage>
</organism>
<reference evidence="2" key="1">
    <citation type="submission" date="2017-01" db="EMBL/GenBank/DDBJ databases">
        <authorList>
            <person name="Wang Y."/>
            <person name="White M."/>
            <person name="Kvist S."/>
            <person name="Moncalvo J.-M."/>
        </authorList>
    </citation>
    <scope>NUCLEOTIDE SEQUENCE [LARGE SCALE GENOMIC DNA]</scope>
    <source>
        <strain evidence="2">COL-18-3</strain>
    </source>
</reference>
<dbReference type="Gene3D" id="2.30.29.30">
    <property type="entry name" value="Pleckstrin-homology domain (PH domain)/Phosphotyrosine-binding domain (PTB)"/>
    <property type="match status" value="1"/>
</dbReference>
<evidence type="ECO:0000313" key="2">
    <source>
        <dbReference type="Proteomes" id="UP000188320"/>
    </source>
</evidence>
<evidence type="ECO:0000313" key="1">
    <source>
        <dbReference type="EMBL" id="OMH81944.1"/>
    </source>
</evidence>
<keyword evidence="2" id="KW-1185">Reference proteome</keyword>
<name>A0A1R1PLV6_ZANCU</name>
<sequence length="1211" mass="134161">MFDSFQTKSYVDGLISIKKEREEDGKEVSKKKWIHCYAEVVGLKILYWNFENPLLSRYSNKIKPLLKTKRDVSYDQVNEIVNMVKSVVPIAEEINISEAVCSEIGRLKKRDGLVKLQTGGSAEYHIYTGSEAGMHDWVLAIRLSTFQLGCIYENYTLGVIKEKYPNLLSGKYVDIKYTVKARLGNKCEWKETELEIGIIGLQNKWELKFWRRVDKNAKKKKNLSSTIFDVEALDNIYAIFSDKSTVNSANHPMLKVEGRFVDRSEEKNKKEETCDSLLILFDNSEEMFNTFLRLVRIYNLYGFPQIFAPNVNIIGKENLIDIEYFKGHYIEVMEQENARKKIRSIACSLVNGELVVPVGTNSRQLNGLKEQLSKFHTPVGENSQLRMEQSLYDNRNKTIRHKLTSGKLGFFFSRKKSRPTQPSQDDVHNFFDQKPVEVFQSKPIENNPPFEQRDFKIPEQDTNKLGLQSMVDIFPNFEASDTLNIESMMNKVSVMNLGDKPSTENGLKKQVDGSATIIKPVTNIHSGNKDDSDSEPDVPLSTVLTNTFGKSDGKKAKQNDLTQFTYDNLDAITANADLILDNDDLSIPYNNNGYNSNQSALNNCNNPVYTNPGQFGQGNMAMNQINTNSMIMNGMDISGQSQAGYGGVNTNSMVGINGFDQSMANIAGMQAMNDPQQMYSGNGYGNPNPMNPVEMGGQMNSNMYPINGGYDPAYGDMNVGYDGMMHHQSQDIAMLNNSYPGGLLGLAASYVPKTENVLGFPVPDEDMGGPLISVQKKTDTMQNPAGLVAAIANREQLKSDQKYRDSGSLMRGRQIKKMGETYGTVSGKSSRLGMSSSTFNQNDDTMSVVGGYANQTLGPRPATSMYFHESPHAMNENLGGSVMNGGRPLSMNVNSAFGGSVANLSAFVQNSGIGHSRSVLGYHTNHNAIDEMGVSGGSYEGFRPRSNIYGPSNSFTNLPQSFGIHANGGRPVSGIQSMGGPGFRGSTVGGKLGGYDGANRMSIMSSAGMGYPNNRLNRSSLVFNGNQPSDQTLNASIGNINAGYGIQNQQFSEEFPMNANPNRMSRVTHGFGQNSDFAPIGGNRGIHAPHNAPVFNQHLNNRNSTAFSSQLKQSSSLNSPVYQDFMIDLTITQKVAQNFEAFLDKCVDSKPYSVVTMSDVYSCYSRFCLKNGLTEEEKPNIDQFIKMLKVADWTPKENKEGESSYYNMILV</sequence>
<proteinExistence type="predicted"/>
<dbReference type="OrthoDB" id="5563754at2759"/>
<dbReference type="InterPro" id="IPR011993">
    <property type="entry name" value="PH-like_dom_sf"/>
</dbReference>
<dbReference type="EMBL" id="LSSK01000776">
    <property type="protein sequence ID" value="OMH81944.1"/>
    <property type="molecule type" value="Genomic_DNA"/>
</dbReference>
<dbReference type="AlphaFoldDB" id="A0A1R1PLV6"/>
<accession>A0A1R1PLV6</accession>
<comment type="caution">
    <text evidence="1">The sequence shown here is derived from an EMBL/GenBank/DDBJ whole genome shotgun (WGS) entry which is preliminary data.</text>
</comment>
<gene>
    <name evidence="1" type="ORF">AX774_g4589</name>
</gene>